<evidence type="ECO:0000313" key="2">
    <source>
        <dbReference type="Proteomes" id="UP000789525"/>
    </source>
</evidence>
<comment type="caution">
    <text evidence="1">The sequence shown here is derived from an EMBL/GenBank/DDBJ whole genome shotgun (WGS) entry which is preliminary data.</text>
</comment>
<organism evidence="1 2">
    <name type="scientific">Acaulospora colombiana</name>
    <dbReference type="NCBI Taxonomy" id="27376"/>
    <lineage>
        <taxon>Eukaryota</taxon>
        <taxon>Fungi</taxon>
        <taxon>Fungi incertae sedis</taxon>
        <taxon>Mucoromycota</taxon>
        <taxon>Glomeromycotina</taxon>
        <taxon>Glomeromycetes</taxon>
        <taxon>Diversisporales</taxon>
        <taxon>Acaulosporaceae</taxon>
        <taxon>Acaulospora</taxon>
    </lineage>
</organism>
<gene>
    <name evidence="1" type="ORF">ACOLOM_LOCUS6814</name>
</gene>
<dbReference type="Proteomes" id="UP000789525">
    <property type="component" value="Unassembled WGS sequence"/>
</dbReference>
<keyword evidence="2" id="KW-1185">Reference proteome</keyword>
<reference evidence="1" key="1">
    <citation type="submission" date="2021-06" db="EMBL/GenBank/DDBJ databases">
        <authorList>
            <person name="Kallberg Y."/>
            <person name="Tangrot J."/>
            <person name="Rosling A."/>
        </authorList>
    </citation>
    <scope>NUCLEOTIDE SEQUENCE</scope>
    <source>
        <strain evidence="1">CL356</strain>
    </source>
</reference>
<evidence type="ECO:0000313" key="1">
    <source>
        <dbReference type="EMBL" id="CAG8604894.1"/>
    </source>
</evidence>
<name>A0ACA9MXN5_9GLOM</name>
<protein>
    <submittedName>
        <fullName evidence="1">11018_t:CDS:1</fullName>
    </submittedName>
</protein>
<dbReference type="EMBL" id="CAJVPT010014502">
    <property type="protein sequence ID" value="CAG8604894.1"/>
    <property type="molecule type" value="Genomic_DNA"/>
</dbReference>
<accession>A0ACA9MXN5</accession>
<sequence length="142" mass="15883">MASDDLIRPGSCIKTPNMFRCSRRSGACSEWPTPSLTPVRVEKGDVTRERHREGSLLVLPLALPFRFTGQSSPRNCTNPCKIESHCVLLPISILLFVASCHVAVFLETSILFLKLKGAYTAAWSTFAFIRSSTQLYWMKKST</sequence>
<proteinExistence type="predicted"/>